<name>Q1Q200_KUEST</name>
<reference evidence="1" key="1">
    <citation type="journal article" date="2006" name="Nature">
        <title>Deciphering the evolution and metabolism of an anammox bacterium from a community genome.</title>
        <authorList>
            <person name="Strous M."/>
            <person name="Pelletier E."/>
            <person name="Mangenot S."/>
            <person name="Rattei T."/>
            <person name="Lehner A."/>
            <person name="Taylor M.W."/>
            <person name="Horn M."/>
            <person name="Daims H."/>
            <person name="Bartol-Mavel D."/>
            <person name="Wincker P."/>
            <person name="Barbe V."/>
            <person name="Fonknechten N."/>
            <person name="Vallenet D."/>
            <person name="Segurens B."/>
            <person name="Schenowitz-Truong C."/>
            <person name="Medigue C."/>
            <person name="Collingro A."/>
            <person name="Snel B."/>
            <person name="Dutilh B.E."/>
            <person name="OpDenCamp H.J.M."/>
            <person name="vanDerDrift C."/>
            <person name="Cirpus I."/>
            <person name="vanDePas-Schoonen K.T."/>
            <person name="Harhangi H.R."/>
            <person name="vanNiftrik L."/>
            <person name="Schmid M."/>
            <person name="Keltjens J."/>
            <person name="vanDeVossenberg J."/>
            <person name="Kartal B."/>
            <person name="Meier H."/>
            <person name="Frishman D."/>
            <person name="Huynen M.A."/>
            <person name="Mewes H."/>
            <person name="Weissenbach J."/>
            <person name="Jetten M.S.M."/>
            <person name="Wagner M."/>
            <person name="LePaslier D."/>
        </authorList>
    </citation>
    <scope>NUCLEOTIDE SEQUENCE</scope>
</reference>
<evidence type="ECO:0000313" key="3">
    <source>
        <dbReference type="Proteomes" id="UP000501926"/>
    </source>
</evidence>
<dbReference type="EMBL" id="CP049055">
    <property type="protein sequence ID" value="QII11061.1"/>
    <property type="molecule type" value="Genomic_DNA"/>
</dbReference>
<proteinExistence type="predicted"/>
<organism evidence="1">
    <name type="scientific">Kuenenia stuttgartiensis</name>
    <dbReference type="NCBI Taxonomy" id="174633"/>
    <lineage>
        <taxon>Bacteria</taxon>
        <taxon>Pseudomonadati</taxon>
        <taxon>Planctomycetota</taxon>
        <taxon>Candidatus Brocadiia</taxon>
        <taxon>Candidatus Brocadiales</taxon>
        <taxon>Candidatus Brocadiaceae</taxon>
        <taxon>Candidatus Kuenenia</taxon>
    </lineage>
</organism>
<reference evidence="1" key="2">
    <citation type="submission" date="2006-01" db="EMBL/GenBank/DDBJ databases">
        <authorList>
            <person name="Genoscope"/>
        </authorList>
    </citation>
    <scope>NUCLEOTIDE SEQUENCE</scope>
</reference>
<dbReference type="RefSeq" id="WP_164994734.1">
    <property type="nucleotide sequence ID" value="NZ_CP049055.1"/>
</dbReference>
<dbReference type="InterPro" id="IPR008792">
    <property type="entry name" value="PQQD"/>
</dbReference>
<dbReference type="Pfam" id="PF05402">
    <property type="entry name" value="PqqD"/>
    <property type="match status" value="1"/>
</dbReference>
<sequence length="91" mass="10368">MNFSKPKNKQKGVIIQDIGKEVVLRNVDEKTIHVLNTTARIIWELCDGEHTIGDMERQLRETFSIPDNTNICNDIVNTLTALSEKGMLEEL</sequence>
<reference evidence="2 3" key="3">
    <citation type="submission" date="2020-02" db="EMBL/GenBank/DDBJ databases">
        <title>Newly sequenced genome of strain CSTR1 showed variability in Candidatus Kuenenia stuttgartiensis genomes.</title>
        <authorList>
            <person name="Ding C."/>
            <person name="Adrian L."/>
        </authorList>
    </citation>
    <scope>NUCLEOTIDE SEQUENCE [LARGE SCALE GENOMIC DNA]</scope>
    <source>
        <strain evidence="2 3">CSTR1</strain>
    </source>
</reference>
<gene>
    <name evidence="2" type="ORF">KsCSTR_16820</name>
    <name evidence="1" type="ORF">kuste3269</name>
</gene>
<evidence type="ECO:0000313" key="2">
    <source>
        <dbReference type="EMBL" id="QII11061.1"/>
    </source>
</evidence>
<evidence type="ECO:0000313" key="1">
    <source>
        <dbReference type="EMBL" id="CAJ74029.1"/>
    </source>
</evidence>
<protein>
    <submittedName>
        <fullName evidence="2">Coenzyme PQQ synthesis protein D</fullName>
    </submittedName>
</protein>
<dbReference type="EMBL" id="CT573071">
    <property type="protein sequence ID" value="CAJ74029.1"/>
    <property type="molecule type" value="Genomic_DNA"/>
</dbReference>
<dbReference type="Gene3D" id="1.10.10.1150">
    <property type="entry name" value="Coenzyme PQQ synthesis protein D (PqqD)"/>
    <property type="match status" value="1"/>
</dbReference>
<dbReference type="InterPro" id="IPR041881">
    <property type="entry name" value="PqqD_sf"/>
</dbReference>
<accession>Q1Q200</accession>
<dbReference type="Proteomes" id="UP000501926">
    <property type="component" value="Chromosome"/>
</dbReference>
<dbReference type="AlphaFoldDB" id="Q1Q200"/>